<name>A0A1B2EVR1_9HYPH</name>
<dbReference type="GO" id="GO:0016052">
    <property type="term" value="P:carbohydrate catabolic process"/>
    <property type="evidence" value="ECO:0007669"/>
    <property type="project" value="TreeGrafter"/>
</dbReference>
<dbReference type="PANTHER" id="PTHR13794:SF58">
    <property type="entry name" value="MITOCHONDRIAL ENOLASE SUPERFAMILY MEMBER 1"/>
    <property type="match status" value="1"/>
</dbReference>
<dbReference type="Gene3D" id="3.30.390.10">
    <property type="entry name" value="Enolase-like, N-terminal domain"/>
    <property type="match status" value="1"/>
</dbReference>
<dbReference type="InterPro" id="IPR013341">
    <property type="entry name" value="Mandelate_racemase_N_dom"/>
</dbReference>
<dbReference type="InterPro" id="IPR029065">
    <property type="entry name" value="Enolase_C-like"/>
</dbReference>
<evidence type="ECO:0000313" key="5">
    <source>
        <dbReference type="EMBL" id="ANY84046.1"/>
    </source>
</evidence>
<dbReference type="EMBL" id="CP016619">
    <property type="protein sequence ID" value="ANY84046.1"/>
    <property type="molecule type" value="Genomic_DNA"/>
</dbReference>
<keyword evidence="3" id="KW-0460">Magnesium</keyword>
<keyword evidence="5" id="KW-0614">Plasmid</keyword>
<dbReference type="InterPro" id="IPR036849">
    <property type="entry name" value="Enolase-like_C_sf"/>
</dbReference>
<dbReference type="InterPro" id="IPR029017">
    <property type="entry name" value="Enolase-like_N"/>
</dbReference>
<dbReference type="RefSeq" id="WP_099514977.1">
    <property type="nucleotide sequence ID" value="NZ_CP016619.1"/>
</dbReference>
<dbReference type="InterPro" id="IPR046945">
    <property type="entry name" value="RHMD-like"/>
</dbReference>
<evidence type="ECO:0000256" key="3">
    <source>
        <dbReference type="ARBA" id="ARBA00022842"/>
    </source>
</evidence>
<proteinExistence type="predicted"/>
<feature type="domain" description="Mandelate racemase/muconate lactonizing enzyme C-terminal" evidence="4">
    <location>
        <begin position="162"/>
        <end position="258"/>
    </location>
</feature>
<evidence type="ECO:0000259" key="4">
    <source>
        <dbReference type="SMART" id="SM00922"/>
    </source>
</evidence>
<dbReference type="PANTHER" id="PTHR13794">
    <property type="entry name" value="ENOLASE SUPERFAMILY, MANDELATE RACEMASE"/>
    <property type="match status" value="1"/>
</dbReference>
<dbReference type="SMART" id="SM00922">
    <property type="entry name" value="MR_MLE"/>
    <property type="match status" value="1"/>
</dbReference>
<reference evidence="5" key="1">
    <citation type="submission" date="2016-07" db="EMBL/GenBank/DDBJ databases">
        <title>Microvirga ossetica sp. nov. a new species of rhizobia isolated from root nodules of the legume species Vicia alpestris Steven originated from North Ossetia region in the Caucasus.</title>
        <authorList>
            <person name="Safronova V.I."/>
            <person name="Kuznetsova I.G."/>
            <person name="Sazanova A.L."/>
            <person name="Belimov A."/>
            <person name="Andronov E."/>
            <person name="Osledkin Y.S."/>
            <person name="Onishchuk O.P."/>
            <person name="Kurchak O.N."/>
            <person name="Shaposhnikov A.I."/>
            <person name="Willems A."/>
            <person name="Tikhonovich I.A."/>
        </authorList>
    </citation>
    <scope>NUCLEOTIDE SEQUENCE [LARGE SCALE GENOMIC DNA]</scope>
    <source>
        <strain evidence="5">V5/3M</strain>
        <plasmid evidence="5">unnamed2</plasmid>
    </source>
</reference>
<protein>
    <submittedName>
        <fullName evidence="5">Mandelate racemase/muconate lactonizing protein</fullName>
    </submittedName>
</protein>
<dbReference type="SFLD" id="SFLDG00179">
    <property type="entry name" value="mandelate_racemase"/>
    <property type="match status" value="1"/>
</dbReference>
<dbReference type="GO" id="GO:0016836">
    <property type="term" value="F:hydro-lyase activity"/>
    <property type="evidence" value="ECO:0007669"/>
    <property type="project" value="TreeGrafter"/>
</dbReference>
<dbReference type="KEGG" id="moc:BB934_37945"/>
<dbReference type="Gene3D" id="3.20.20.120">
    <property type="entry name" value="Enolase-like C-terminal domain"/>
    <property type="match status" value="1"/>
</dbReference>
<evidence type="ECO:0000256" key="1">
    <source>
        <dbReference type="ARBA" id="ARBA00001946"/>
    </source>
</evidence>
<dbReference type="SFLD" id="SFLDS00001">
    <property type="entry name" value="Enolase"/>
    <property type="match status" value="1"/>
</dbReference>
<keyword evidence="2" id="KW-0479">Metal-binding</keyword>
<geneLocation type="plasmid" evidence="5">
    <name>unnamed2</name>
</geneLocation>
<organism evidence="5">
    <name type="scientific">Microvirga ossetica</name>
    <dbReference type="NCBI Taxonomy" id="1882682"/>
    <lineage>
        <taxon>Bacteria</taxon>
        <taxon>Pseudomonadati</taxon>
        <taxon>Pseudomonadota</taxon>
        <taxon>Alphaproteobacteria</taxon>
        <taxon>Hyphomicrobiales</taxon>
        <taxon>Methylobacteriaceae</taxon>
        <taxon>Microvirga</taxon>
    </lineage>
</organism>
<dbReference type="Pfam" id="PF02746">
    <property type="entry name" value="MR_MLE_N"/>
    <property type="match status" value="1"/>
</dbReference>
<accession>A0A1B2EVR1</accession>
<dbReference type="SUPFAM" id="SSF54826">
    <property type="entry name" value="Enolase N-terminal domain-like"/>
    <property type="match status" value="1"/>
</dbReference>
<dbReference type="InterPro" id="IPR013342">
    <property type="entry name" value="Mandelate_racemase_C"/>
</dbReference>
<dbReference type="CDD" id="cd03316">
    <property type="entry name" value="MR_like"/>
    <property type="match status" value="1"/>
</dbReference>
<gene>
    <name evidence="5" type="ORF">BB934_37945</name>
</gene>
<dbReference type="GO" id="GO:0000287">
    <property type="term" value="F:magnesium ion binding"/>
    <property type="evidence" value="ECO:0007669"/>
    <property type="project" value="TreeGrafter"/>
</dbReference>
<sequence length="390" mass="42144">MSELALSNSSEHDSGLDRPLTIKSVRAHPLSVRLAVPQKSAKGAHQVSEILVVEVETADGIIGLGEGFCRISSRLHAAFVDQLLAPRIIGRDARDRRALWKAMRATISGQPGGQIVEAIAAIDVALWDIAGHAAGQPVHRLLGGMGRTELRAYASSVMWADDKSVEEEVKLVLDAGYKEIKIKIGNPVEDAIARAHFVRRLVGDSIKLYADGNWAFDVDDALRVAHGLADAGYEFFEEPIVAHDREGYKLLSRRSPVRLAAGEADYVAGEALVKLADRSVGLIQPDIARSGGITETWRIAELAAAHHTAFAPHMGLSGAICAAASLHISAAAETFRTYECMYYENPLRTELCDPVVGERQQLVDGKLPVPTGPGLGVSLNRKVLERYRAT</sequence>
<dbReference type="OrthoDB" id="9775441at2"/>
<comment type="cofactor">
    <cofactor evidence="1">
        <name>Mg(2+)</name>
        <dbReference type="ChEBI" id="CHEBI:18420"/>
    </cofactor>
</comment>
<dbReference type="SUPFAM" id="SSF51604">
    <property type="entry name" value="Enolase C-terminal domain-like"/>
    <property type="match status" value="1"/>
</dbReference>
<dbReference type="AlphaFoldDB" id="A0A1B2EVR1"/>
<dbReference type="Pfam" id="PF13378">
    <property type="entry name" value="MR_MLE_C"/>
    <property type="match status" value="1"/>
</dbReference>
<evidence type="ECO:0000256" key="2">
    <source>
        <dbReference type="ARBA" id="ARBA00022723"/>
    </source>
</evidence>